<evidence type="ECO:0000313" key="1">
    <source>
        <dbReference type="EMBL" id="ETO24695.1"/>
    </source>
</evidence>
<keyword evidence="2" id="KW-1185">Reference proteome</keyword>
<dbReference type="Gene3D" id="2.120.10.80">
    <property type="entry name" value="Kelch-type beta propeller"/>
    <property type="match status" value="1"/>
</dbReference>
<dbReference type="SUPFAM" id="SSF117281">
    <property type="entry name" value="Kelch motif"/>
    <property type="match status" value="1"/>
</dbReference>
<sequence length="464" mass="53736">MTISQQKKIILSSKVSFLFSKGSCHVSFFKTVSTIKNMANQTTTQKYPKEETEQSQHLTTSTPFQSLKALPVPLKDFSCTLHKHEIFICGGQSKKDCYSYHTIKNEYKLICKYPSSIDTDGYNVLKLVDNNSKENNEITLLSFGGSSYLKKHAFVMKYISVWSNSDDNGINKSNNYNQWVPFTDNYGHPIYIGRDEDNHRGMRTVIGGSNNHLLFITYASNNISVFDLNTFQIVAHTLLPAYSWIQYHCFVPKPEMMKTNKKKIYEMLLFCAKTGLLIEYNEDNNTFQFHQLPVCKDIEPFYQYAYICVNDIILFFGGHYWKDCNHFISKSVHKYSIQENSWTTFQNTLPSQLYGCVAILSEDNTHIHIIGGQNNEKTTVPTHVKTKGQNNEKIALSLHIKIRGQNNEKITSTHMKTKVRVWDPSQLSKNEIKFVIQYWLRTLNIKLGWIDDFDKIVVKYNIMK</sequence>
<dbReference type="InterPro" id="IPR015915">
    <property type="entry name" value="Kelch-typ_b-propeller"/>
</dbReference>
<proteinExistence type="predicted"/>
<dbReference type="AlphaFoldDB" id="X6NEE2"/>
<dbReference type="Proteomes" id="UP000023152">
    <property type="component" value="Unassembled WGS sequence"/>
</dbReference>
<comment type="caution">
    <text evidence="1">The sequence shown here is derived from an EMBL/GenBank/DDBJ whole genome shotgun (WGS) entry which is preliminary data.</text>
</comment>
<gene>
    <name evidence="1" type="ORF">RFI_12465</name>
</gene>
<evidence type="ECO:0000313" key="2">
    <source>
        <dbReference type="Proteomes" id="UP000023152"/>
    </source>
</evidence>
<name>X6NEE2_RETFI</name>
<protein>
    <recommendedName>
        <fullName evidence="3">Kelch motif family protein</fullName>
    </recommendedName>
</protein>
<reference evidence="1 2" key="1">
    <citation type="journal article" date="2013" name="Curr. Biol.">
        <title>The Genome of the Foraminiferan Reticulomyxa filosa.</title>
        <authorList>
            <person name="Glockner G."/>
            <person name="Hulsmann N."/>
            <person name="Schleicher M."/>
            <person name="Noegel A.A."/>
            <person name="Eichinger L."/>
            <person name="Gallinger C."/>
            <person name="Pawlowski J."/>
            <person name="Sierra R."/>
            <person name="Euteneuer U."/>
            <person name="Pillet L."/>
            <person name="Moustafa A."/>
            <person name="Platzer M."/>
            <person name="Groth M."/>
            <person name="Szafranski K."/>
            <person name="Schliwa M."/>
        </authorList>
    </citation>
    <scope>NUCLEOTIDE SEQUENCE [LARGE SCALE GENOMIC DNA]</scope>
</reference>
<accession>X6NEE2</accession>
<dbReference type="EMBL" id="ASPP01009033">
    <property type="protein sequence ID" value="ETO24695.1"/>
    <property type="molecule type" value="Genomic_DNA"/>
</dbReference>
<evidence type="ECO:0008006" key="3">
    <source>
        <dbReference type="Google" id="ProtNLM"/>
    </source>
</evidence>
<organism evidence="1 2">
    <name type="scientific">Reticulomyxa filosa</name>
    <dbReference type="NCBI Taxonomy" id="46433"/>
    <lineage>
        <taxon>Eukaryota</taxon>
        <taxon>Sar</taxon>
        <taxon>Rhizaria</taxon>
        <taxon>Retaria</taxon>
        <taxon>Foraminifera</taxon>
        <taxon>Monothalamids</taxon>
        <taxon>Reticulomyxidae</taxon>
        <taxon>Reticulomyxa</taxon>
    </lineage>
</organism>